<name>A0A382PSF9_9ZZZZ</name>
<organism evidence="1">
    <name type="scientific">marine metagenome</name>
    <dbReference type="NCBI Taxonomy" id="408172"/>
    <lineage>
        <taxon>unclassified sequences</taxon>
        <taxon>metagenomes</taxon>
        <taxon>ecological metagenomes</taxon>
    </lineage>
</organism>
<dbReference type="EMBL" id="UINC01109025">
    <property type="protein sequence ID" value="SVC75568.1"/>
    <property type="molecule type" value="Genomic_DNA"/>
</dbReference>
<proteinExistence type="predicted"/>
<feature type="non-terminal residue" evidence="1">
    <location>
        <position position="1"/>
    </location>
</feature>
<protein>
    <submittedName>
        <fullName evidence="1">Uncharacterized protein</fullName>
    </submittedName>
</protein>
<evidence type="ECO:0000313" key="1">
    <source>
        <dbReference type="EMBL" id="SVC75568.1"/>
    </source>
</evidence>
<accession>A0A382PSF9</accession>
<sequence length="45" mass="4927">AAMKNKNGYLCSNLGFKKPFIHRSIGSGFLNPCLEIYCTFARTGG</sequence>
<reference evidence="1" key="1">
    <citation type="submission" date="2018-05" db="EMBL/GenBank/DDBJ databases">
        <authorList>
            <person name="Lanie J.A."/>
            <person name="Ng W.-L."/>
            <person name="Kazmierczak K.M."/>
            <person name="Andrzejewski T.M."/>
            <person name="Davidsen T.M."/>
            <person name="Wayne K.J."/>
            <person name="Tettelin H."/>
            <person name="Glass J.I."/>
            <person name="Rusch D."/>
            <person name="Podicherti R."/>
            <person name="Tsui H.-C.T."/>
            <person name="Winkler M.E."/>
        </authorList>
    </citation>
    <scope>NUCLEOTIDE SEQUENCE</scope>
</reference>
<gene>
    <name evidence="1" type="ORF">METZ01_LOCUS328422</name>
</gene>
<dbReference type="AlphaFoldDB" id="A0A382PSF9"/>